<comment type="caution">
    <text evidence="3">The sequence shown here is derived from an EMBL/GenBank/DDBJ whole genome shotgun (WGS) entry which is preliminary data.</text>
</comment>
<dbReference type="Pfam" id="PF00534">
    <property type="entry name" value="Glycos_transf_1"/>
    <property type="match status" value="1"/>
</dbReference>
<dbReference type="CDD" id="cd03808">
    <property type="entry name" value="GT4_CapM-like"/>
    <property type="match status" value="1"/>
</dbReference>
<dbReference type="PANTHER" id="PTHR12526">
    <property type="entry name" value="GLYCOSYLTRANSFERASE"/>
    <property type="match status" value="1"/>
</dbReference>
<dbReference type="InterPro" id="IPR001296">
    <property type="entry name" value="Glyco_trans_1"/>
</dbReference>
<dbReference type="Pfam" id="PF13477">
    <property type="entry name" value="Glyco_trans_4_2"/>
    <property type="match status" value="1"/>
</dbReference>
<dbReference type="RefSeq" id="WP_349232097.1">
    <property type="nucleotide sequence ID" value="NZ_JBBMFK010000019.1"/>
</dbReference>
<dbReference type="InterPro" id="IPR028098">
    <property type="entry name" value="Glyco_trans_4-like_N"/>
</dbReference>
<evidence type="ECO:0000259" key="1">
    <source>
        <dbReference type="Pfam" id="PF00534"/>
    </source>
</evidence>
<name>A0ABV1EBR5_9FIRM</name>
<dbReference type="SUPFAM" id="SSF53756">
    <property type="entry name" value="UDP-Glycosyltransferase/glycogen phosphorylase"/>
    <property type="match status" value="1"/>
</dbReference>
<organism evidence="3 4">
    <name type="scientific">Pseudoflavonifractor intestinihominis</name>
    <dbReference type="NCBI Taxonomy" id="3133171"/>
    <lineage>
        <taxon>Bacteria</taxon>
        <taxon>Bacillati</taxon>
        <taxon>Bacillota</taxon>
        <taxon>Clostridia</taxon>
        <taxon>Eubacteriales</taxon>
        <taxon>Oscillospiraceae</taxon>
        <taxon>Pseudoflavonifractor</taxon>
    </lineage>
</organism>
<dbReference type="Proteomes" id="UP001464378">
    <property type="component" value="Unassembled WGS sequence"/>
</dbReference>
<evidence type="ECO:0000259" key="2">
    <source>
        <dbReference type="Pfam" id="PF13477"/>
    </source>
</evidence>
<protein>
    <submittedName>
        <fullName evidence="3">Glycosyltransferase family 4 protein</fullName>
    </submittedName>
</protein>
<dbReference type="Gene3D" id="3.40.50.2000">
    <property type="entry name" value="Glycogen Phosphorylase B"/>
    <property type="match status" value="2"/>
</dbReference>
<reference evidence="3 4" key="1">
    <citation type="submission" date="2024-03" db="EMBL/GenBank/DDBJ databases">
        <title>Human intestinal bacterial collection.</title>
        <authorList>
            <person name="Pauvert C."/>
            <person name="Hitch T.C.A."/>
            <person name="Clavel T."/>
        </authorList>
    </citation>
    <scope>NUCLEOTIDE SEQUENCE [LARGE SCALE GENOMIC DNA]</scope>
    <source>
        <strain evidence="3 4">CLA-AP-H29</strain>
    </source>
</reference>
<evidence type="ECO:0000313" key="3">
    <source>
        <dbReference type="EMBL" id="MEQ2444120.1"/>
    </source>
</evidence>
<feature type="domain" description="Glycosyl transferase family 1" evidence="1">
    <location>
        <begin position="188"/>
        <end position="339"/>
    </location>
</feature>
<dbReference type="EMBL" id="JBBMFK010000019">
    <property type="protein sequence ID" value="MEQ2444120.1"/>
    <property type="molecule type" value="Genomic_DNA"/>
</dbReference>
<proteinExistence type="predicted"/>
<feature type="domain" description="Glycosyltransferase subfamily 4-like N-terminal" evidence="2">
    <location>
        <begin position="2"/>
        <end position="145"/>
    </location>
</feature>
<gene>
    <name evidence="3" type="ORF">WMO64_11670</name>
</gene>
<evidence type="ECO:0000313" key="4">
    <source>
        <dbReference type="Proteomes" id="UP001464378"/>
    </source>
</evidence>
<dbReference type="PANTHER" id="PTHR12526:SF638">
    <property type="entry name" value="SPORE COAT PROTEIN SA"/>
    <property type="match status" value="1"/>
</dbReference>
<sequence>MKILILANNDIGLYQFRRELIGALRKENTVVLSLPYGEMVEPLKAEGCKFIDTAVDRRGVNPITDLKLFFQYRRILKKEQPDLVITYTIKPNIYGGFACRLCNVPYAVNITGLGTAFQGKGLLRAVVTFLYKLGAKRAKVVFFENMENQQIFVDEGIVPAEKTCLLPGAGVNLEHYHVLDYPDSSAETRFLFIGRVMKEKGIDELFSAMRRLHQEGYNCVLDVLGGFEEDYKQQIQQYAREGWLYYHGYQKDVRPFIAASHCFVLPSWHEGMANTNLECAASGRPVITSNIHGCKEAVVEGVSGLLCERKSPESLYQTMKTFLSLSHEEKRQMGLAGRQHMEDVFDKRKVVERTLESLGL</sequence>
<keyword evidence="4" id="KW-1185">Reference proteome</keyword>
<accession>A0ABV1EBR5</accession>